<proteinExistence type="predicted"/>
<sequence length="96" mass="11440">MPTWEQLDSFRHDLKGLTPEQRAAFKKAVEHFVADLRTGRFRKGLRVKKMQGHPNVWEMTWAPDRRATFQYGNEVQPGEQHIIWRRIGTHDVFDRP</sequence>
<protein>
    <recommendedName>
        <fullName evidence="3">Cytotoxic translational repressor of toxin-antitoxin stability system</fullName>
    </recommendedName>
</protein>
<keyword evidence="2" id="KW-1185">Reference proteome</keyword>
<comment type="caution">
    <text evidence="1">The sequence shown here is derived from an EMBL/GenBank/DDBJ whole genome shotgun (WGS) entry which is preliminary data.</text>
</comment>
<accession>A0ABX0Y622</accession>
<dbReference type="RefSeq" id="WP_167927778.1">
    <property type="nucleotide sequence ID" value="NZ_JAATVY010000022.1"/>
</dbReference>
<name>A0ABX0Y622_9ACTN</name>
<evidence type="ECO:0008006" key="3">
    <source>
        <dbReference type="Google" id="ProtNLM"/>
    </source>
</evidence>
<reference evidence="1 2" key="1">
    <citation type="submission" date="2020-03" db="EMBL/GenBank/DDBJ databases">
        <title>WGS of the type strain of Planosporangium spp.</title>
        <authorList>
            <person name="Thawai C."/>
        </authorList>
    </citation>
    <scope>NUCLEOTIDE SEQUENCE [LARGE SCALE GENOMIC DNA]</scope>
    <source>
        <strain evidence="1 2">TBRC 5610</strain>
    </source>
</reference>
<dbReference type="EMBL" id="JAATVY010000022">
    <property type="protein sequence ID" value="NJC72878.1"/>
    <property type="molecule type" value="Genomic_DNA"/>
</dbReference>
<gene>
    <name evidence="1" type="ORF">HC031_24615</name>
</gene>
<dbReference type="Proteomes" id="UP000722989">
    <property type="component" value="Unassembled WGS sequence"/>
</dbReference>
<evidence type="ECO:0000313" key="1">
    <source>
        <dbReference type="EMBL" id="NJC72878.1"/>
    </source>
</evidence>
<evidence type="ECO:0000313" key="2">
    <source>
        <dbReference type="Proteomes" id="UP000722989"/>
    </source>
</evidence>
<organism evidence="1 2">
    <name type="scientific">Planosporangium thailandense</name>
    <dbReference type="NCBI Taxonomy" id="765197"/>
    <lineage>
        <taxon>Bacteria</taxon>
        <taxon>Bacillati</taxon>
        <taxon>Actinomycetota</taxon>
        <taxon>Actinomycetes</taxon>
        <taxon>Micromonosporales</taxon>
        <taxon>Micromonosporaceae</taxon>
        <taxon>Planosporangium</taxon>
    </lineage>
</organism>